<feature type="domain" description="DUF3108" evidence="1">
    <location>
        <begin position="30"/>
        <end position="224"/>
    </location>
</feature>
<proteinExistence type="predicted"/>
<dbReference type="Gene3D" id="2.40.360.20">
    <property type="match status" value="1"/>
</dbReference>
<reference evidence="2" key="1">
    <citation type="submission" date="2019-08" db="EMBL/GenBank/DDBJ databases">
        <authorList>
            <person name="Kucharzyk K."/>
            <person name="Murdoch R.W."/>
            <person name="Higgins S."/>
            <person name="Loffler F."/>
        </authorList>
    </citation>
    <scope>NUCLEOTIDE SEQUENCE</scope>
</reference>
<accession>A0A644WDX9</accession>
<evidence type="ECO:0000313" key="2">
    <source>
        <dbReference type="EMBL" id="MPM00534.1"/>
    </source>
</evidence>
<name>A0A644WDX9_9ZZZZ</name>
<protein>
    <recommendedName>
        <fullName evidence="1">DUF3108 domain-containing protein</fullName>
    </recommendedName>
</protein>
<dbReference type="EMBL" id="VSSQ01000736">
    <property type="protein sequence ID" value="MPM00534.1"/>
    <property type="molecule type" value="Genomic_DNA"/>
</dbReference>
<comment type="caution">
    <text evidence="2">The sequence shown here is derived from an EMBL/GenBank/DDBJ whole genome shotgun (WGS) entry which is preliminary data.</text>
</comment>
<organism evidence="2">
    <name type="scientific">bioreactor metagenome</name>
    <dbReference type="NCBI Taxonomy" id="1076179"/>
    <lineage>
        <taxon>unclassified sequences</taxon>
        <taxon>metagenomes</taxon>
        <taxon>ecological metagenomes</taxon>
    </lineage>
</organism>
<gene>
    <name evidence="2" type="ORF">SDC9_46760</name>
</gene>
<dbReference type="InterPro" id="IPR049279">
    <property type="entry name" value="DUF3108-like"/>
</dbReference>
<evidence type="ECO:0000259" key="1">
    <source>
        <dbReference type="Pfam" id="PF21347"/>
    </source>
</evidence>
<dbReference type="Pfam" id="PF21347">
    <property type="entry name" value="DUF3108_like"/>
    <property type="match status" value="1"/>
</dbReference>
<sequence>MKKTFQLVLILLFPLWMSAQDCPEYFPLSTGSSWEITSYNKKDKVDAVNSYVVKSKTDTTNGYKAVVGMTSADDKGKTTGAGDLIMKCAAGVFYFDMKNFLDQSTMEQNKDMDVTMTSTDMAFPATLSEGGKLPDANITYQISANGMVVMTMTVNITERKVVGKENMTTPAGSFEVWKISSKFQSKSGFMTVKLSTVDYISFGAGIVKTESYNEKGELMSYTILTKLSKL</sequence>
<dbReference type="AlphaFoldDB" id="A0A644WDX9"/>